<evidence type="ECO:0000256" key="2">
    <source>
        <dbReference type="ARBA" id="ARBA00023163"/>
    </source>
</evidence>
<reference evidence="5 6" key="2">
    <citation type="journal article" date="2019" name="G3 (Bethesda)">
        <title>Hybrid Assembly of the Genome of the Entomopathogenic Nematode Steinernema carpocapsae Identifies the X-Chromosome.</title>
        <authorList>
            <person name="Serra L."/>
            <person name="Macchietto M."/>
            <person name="Macias-Munoz A."/>
            <person name="McGill C.J."/>
            <person name="Rodriguez I.M."/>
            <person name="Rodriguez B."/>
            <person name="Murad R."/>
            <person name="Mortazavi A."/>
        </authorList>
    </citation>
    <scope>NUCLEOTIDE SEQUENCE [LARGE SCALE GENOMIC DNA]</scope>
    <source>
        <strain evidence="5 6">ALL</strain>
    </source>
</reference>
<dbReference type="SUPFAM" id="SSF48508">
    <property type="entry name" value="Nuclear receptor ligand-binding domain"/>
    <property type="match status" value="1"/>
</dbReference>
<keyword evidence="6" id="KW-1185">Reference proteome</keyword>
<keyword evidence="1" id="KW-0805">Transcription regulation</keyword>
<accession>A0A4U5NVE5</accession>
<comment type="caution">
    <text evidence="5">The sequence shown here is derived from an EMBL/GenBank/DDBJ whole genome shotgun (WGS) entry which is preliminary data.</text>
</comment>
<dbReference type="InterPro" id="IPR035500">
    <property type="entry name" value="NHR-like_dom_sf"/>
</dbReference>
<evidence type="ECO:0000256" key="1">
    <source>
        <dbReference type="ARBA" id="ARBA00023015"/>
    </source>
</evidence>
<dbReference type="PANTHER" id="PTHR45680">
    <property type="entry name" value="NUCLEAR HORMONE RECEPTOR FAMILY"/>
    <property type="match status" value="1"/>
</dbReference>
<reference evidence="5 6" key="1">
    <citation type="journal article" date="2015" name="Genome Biol.">
        <title>Comparative genomics of Steinernema reveals deeply conserved gene regulatory networks.</title>
        <authorList>
            <person name="Dillman A.R."/>
            <person name="Macchietto M."/>
            <person name="Porter C.F."/>
            <person name="Rogers A."/>
            <person name="Williams B."/>
            <person name="Antoshechkin I."/>
            <person name="Lee M.M."/>
            <person name="Goodwin Z."/>
            <person name="Lu X."/>
            <person name="Lewis E.E."/>
            <person name="Goodrich-Blair H."/>
            <person name="Stock S.P."/>
            <person name="Adams B.J."/>
            <person name="Sternberg P.W."/>
            <person name="Mortazavi A."/>
        </authorList>
    </citation>
    <scope>NUCLEOTIDE SEQUENCE [LARGE SCALE GENOMIC DNA]</scope>
    <source>
        <strain evidence="5 6">ALL</strain>
    </source>
</reference>
<keyword evidence="2" id="KW-0804">Transcription</keyword>
<dbReference type="PROSITE" id="PS51843">
    <property type="entry name" value="NR_LBD"/>
    <property type="match status" value="1"/>
</dbReference>
<feature type="domain" description="NR LBD" evidence="4">
    <location>
        <begin position="26"/>
        <end position="316"/>
    </location>
</feature>
<dbReference type="Gene3D" id="1.10.565.10">
    <property type="entry name" value="Retinoid X Receptor"/>
    <property type="match status" value="1"/>
</dbReference>
<dbReference type="EMBL" id="AZBU02000003">
    <property type="protein sequence ID" value="TKR87519.1"/>
    <property type="molecule type" value="Genomic_DNA"/>
</dbReference>
<evidence type="ECO:0000256" key="3">
    <source>
        <dbReference type="ARBA" id="ARBA00023170"/>
    </source>
</evidence>
<dbReference type="Proteomes" id="UP000298663">
    <property type="component" value="Unassembled WGS sequence"/>
</dbReference>
<organism evidence="5 6">
    <name type="scientific">Steinernema carpocapsae</name>
    <name type="common">Entomopathogenic nematode</name>
    <dbReference type="NCBI Taxonomy" id="34508"/>
    <lineage>
        <taxon>Eukaryota</taxon>
        <taxon>Metazoa</taxon>
        <taxon>Ecdysozoa</taxon>
        <taxon>Nematoda</taxon>
        <taxon>Chromadorea</taxon>
        <taxon>Rhabditida</taxon>
        <taxon>Tylenchina</taxon>
        <taxon>Panagrolaimomorpha</taxon>
        <taxon>Strongyloidoidea</taxon>
        <taxon>Steinernematidae</taxon>
        <taxon>Steinernema</taxon>
    </lineage>
</organism>
<gene>
    <name evidence="5" type="ORF">L596_011905</name>
</gene>
<proteinExistence type="predicted"/>
<name>A0A4U5NVE5_STECR</name>
<evidence type="ECO:0000313" key="6">
    <source>
        <dbReference type="Proteomes" id="UP000298663"/>
    </source>
</evidence>
<dbReference type="STRING" id="34508.A0A4U5NVE5"/>
<protein>
    <recommendedName>
        <fullName evidence="4">NR LBD domain-containing protein</fullName>
    </recommendedName>
</protein>
<dbReference type="Pfam" id="PF00104">
    <property type="entry name" value="Hormone_recep"/>
    <property type="match status" value="1"/>
</dbReference>
<keyword evidence="3" id="KW-0675">Receptor</keyword>
<evidence type="ECO:0000313" key="5">
    <source>
        <dbReference type="EMBL" id="TKR87519.1"/>
    </source>
</evidence>
<dbReference type="PANTHER" id="PTHR45680:SF29">
    <property type="entry name" value="NUCLEAR HORMONE RECEPTOR FAMILY"/>
    <property type="match status" value="1"/>
</dbReference>
<dbReference type="OrthoDB" id="10018779at2759"/>
<sequence length="316" mass="36719">MILIVFSSQNSASPPRTPKSHESVDSSINLPEIIVENHRIVYDVVPLVSYVKEQFNGPRISLKLSTGVRYAPLQRLHLAFHHLYDGERPTTIHEVKLLTFTLVVRGIENIIQRTSRFSMSCTEFAELPNNDKWHLFRKMTAHAMCVVRCLMTVEFFGYDLEDTRIMHTDNVCIDALNFDYDPKQVPADSANTLRSVFRPFCKKIYHTILAPFKQLRITKFETCYILALILWNTEDMEDLSEETHEVADRFLSEAASELHHYYRFEMKVENYAERLTKLVKISSSVEKIGSERKEILALADIFNKFSCDLFTPGYFF</sequence>
<dbReference type="AlphaFoldDB" id="A0A4U5NVE5"/>
<dbReference type="InterPro" id="IPR000536">
    <property type="entry name" value="Nucl_hrmn_rcpt_lig-bd"/>
</dbReference>
<dbReference type="InterPro" id="IPR051152">
    <property type="entry name" value="C.elegans_Orphan_NR"/>
</dbReference>
<evidence type="ECO:0000259" key="4">
    <source>
        <dbReference type="PROSITE" id="PS51843"/>
    </source>
</evidence>
<dbReference type="SMART" id="SM00430">
    <property type="entry name" value="HOLI"/>
    <property type="match status" value="1"/>
</dbReference>